<evidence type="ECO:0000313" key="10">
    <source>
        <dbReference type="Proteomes" id="UP001634393"/>
    </source>
</evidence>
<dbReference type="SUPFAM" id="SSF48371">
    <property type="entry name" value="ARM repeat"/>
    <property type="match status" value="1"/>
</dbReference>
<dbReference type="GO" id="GO:0005634">
    <property type="term" value="C:nucleus"/>
    <property type="evidence" value="ECO:0007669"/>
    <property type="project" value="UniProtKB-SubCell"/>
</dbReference>
<evidence type="ECO:0000256" key="5">
    <source>
        <dbReference type="ARBA" id="ARBA00023204"/>
    </source>
</evidence>
<comment type="caution">
    <text evidence="9">The sequence shown here is derived from an EMBL/GenBank/DDBJ whole genome shotgun (WGS) entry which is preliminary data.</text>
</comment>
<dbReference type="PANTHER" id="PTHR12663">
    <property type="entry name" value="ANDROGEN INDUCED INHIBITOR OF PROLIFERATION AS3 / PDS5-RELATED"/>
    <property type="match status" value="1"/>
</dbReference>
<feature type="region of interest" description="Disordered" evidence="8">
    <location>
        <begin position="1132"/>
        <end position="1207"/>
    </location>
</feature>
<feature type="compositionally biased region" description="Polar residues" evidence="8">
    <location>
        <begin position="1188"/>
        <end position="1207"/>
    </location>
</feature>
<dbReference type="InterPro" id="IPR039776">
    <property type="entry name" value="Pds5"/>
</dbReference>
<gene>
    <name evidence="9" type="ORF">ACJIZ3_002935</name>
</gene>
<feature type="compositionally biased region" description="Polar residues" evidence="8">
    <location>
        <begin position="1246"/>
        <end position="1260"/>
    </location>
</feature>
<organism evidence="9 10">
    <name type="scientific">Penstemon smallii</name>
    <dbReference type="NCBI Taxonomy" id="265156"/>
    <lineage>
        <taxon>Eukaryota</taxon>
        <taxon>Viridiplantae</taxon>
        <taxon>Streptophyta</taxon>
        <taxon>Embryophyta</taxon>
        <taxon>Tracheophyta</taxon>
        <taxon>Spermatophyta</taxon>
        <taxon>Magnoliopsida</taxon>
        <taxon>eudicotyledons</taxon>
        <taxon>Gunneridae</taxon>
        <taxon>Pentapetalae</taxon>
        <taxon>asterids</taxon>
        <taxon>lamiids</taxon>
        <taxon>Lamiales</taxon>
        <taxon>Plantaginaceae</taxon>
        <taxon>Cheloneae</taxon>
        <taxon>Penstemon</taxon>
    </lineage>
</organism>
<keyword evidence="5" id="KW-0234">DNA repair</keyword>
<keyword evidence="6" id="KW-0539">Nucleus</keyword>
<dbReference type="GO" id="GO:0006281">
    <property type="term" value="P:DNA repair"/>
    <property type="evidence" value="ECO:0007669"/>
    <property type="project" value="UniProtKB-KW"/>
</dbReference>
<evidence type="ECO:0000256" key="2">
    <source>
        <dbReference type="ARBA" id="ARBA00022618"/>
    </source>
</evidence>
<evidence type="ECO:0000256" key="1">
    <source>
        <dbReference type="ARBA" id="ARBA00004123"/>
    </source>
</evidence>
<dbReference type="GO" id="GO:0051301">
    <property type="term" value="P:cell division"/>
    <property type="evidence" value="ECO:0007669"/>
    <property type="project" value="UniProtKB-KW"/>
</dbReference>
<dbReference type="Pfam" id="PF20168">
    <property type="entry name" value="PDS5"/>
    <property type="match status" value="1"/>
</dbReference>
<dbReference type="GO" id="GO:0007064">
    <property type="term" value="P:mitotic sister chromatid cohesion"/>
    <property type="evidence" value="ECO:0007669"/>
    <property type="project" value="UniProtKB-ARBA"/>
</dbReference>
<evidence type="ECO:0000256" key="8">
    <source>
        <dbReference type="SAM" id="MobiDB-lite"/>
    </source>
</evidence>
<feature type="region of interest" description="Disordered" evidence="8">
    <location>
        <begin position="1223"/>
        <end position="1268"/>
    </location>
</feature>
<dbReference type="PANTHER" id="PTHR12663:SF50">
    <property type="entry name" value="SISTER CHROMATID COHESION PROTEIN PDS5 HOMOLOG B"/>
    <property type="match status" value="1"/>
</dbReference>
<dbReference type="EMBL" id="JBJXBP010000002">
    <property type="protein sequence ID" value="KAL3845532.1"/>
    <property type="molecule type" value="Genomic_DNA"/>
</dbReference>
<name>A0ABD3U8Z2_9LAMI</name>
<dbReference type="Proteomes" id="UP001634393">
    <property type="component" value="Unassembled WGS sequence"/>
</dbReference>
<keyword evidence="3" id="KW-0227">DNA damage</keyword>
<dbReference type="GO" id="GO:0035825">
    <property type="term" value="P:homologous recombination"/>
    <property type="evidence" value="ECO:0007669"/>
    <property type="project" value="UniProtKB-ARBA"/>
</dbReference>
<dbReference type="CDD" id="cd19953">
    <property type="entry name" value="PDS5"/>
    <property type="match status" value="1"/>
</dbReference>
<sequence>MAERQPEKEAKQVIMRIGKQLFASKTCPSKDAVVKLLKEATIAFPDLKQSESLKLAVKPLSDSLVRHGLLHHKDKDVRLLVGICVCEIIRVLAPNPDFGDSAFRDIFRLLVSMFAELDDIASPYYSRRAKLLETVSKLQFCVLMLDTCEDLVLKMFKSFFSVVRDDHPQSLINSMSSIITCILEEKIKEADSDPLCLKGNTSQPLVDLILQNIIKERKGVVSASVRLAASVIENCGEKLERSICQFITSCILNRDAVGSVVKDYYHEIILEIFQIAPQMLLPVTPNLTHELLTDQVDVRIKALHLIRKLLALPQQNFAQEYRHVFVEFLNRFSDKSAEVRITALSCAKAFYMTNQPGSESLELISAIQGRLLDHDDKVRTEAVKVVCDLAKTNSRFASSDLISLAAERLRDKKVSVRNKALKKLVELYQEYCTTCAAGIALFNEHIEEIPCKILMLCYEKNCQEFRPQSMELVLDDLFPASLSTEERTRHWISMFSLFKPPHLKALKIILSQKRRLQDGIQGYLDLWNTSEEKGSKEAERKMEALVLKMSSCFPDPAKAKDCFQKLNELKDNGISSVLQQILNKENALVSETSKDVSLRELGDQNALSEFLHILSMKFSSNLFSSKQVHYILDCLSGDETENKHSKKYWVQLLLTIIGAFPSLLRGSEKQFQLLLLEEKIPFTDQLIEVLAREGYHMSLKLSDIYSSLEKVCLGGTPVQSKLAVSAIAALADTSEQFMFPEFCKMLVDSLCNGQNTPTVLQSLGCLAQHSISTFEAQEKVITHYIVEEIFQQNNAICSKDQDIFYETSKCCSSCELKVFGLKALVRSFLPHKHSSLGRPISFLLDIIQQILQNGGVSGGNILCEHNEACIRLAAAKAVLRLSRKWDLHISPQMFRLTVLTSKDRSPWVRRSFVSKVHKFLKNHVIPSRYACAFLFAALDSLKDLRSDALKYMEEFINGFGKGAQMHESMATEGAVDHPVYLIVFLIHVLAHDTNFPSTDCQDEKIYAQFMSPLFVTLEALVNYNLVDGKKSYASSYLRNILNAIKRADDAVDYQMTKKLHLLAEVGISILNSLNINYTPVPHSAGLILLPSSLYKSGLAEMREANVYHLIGHGTDSSFTKALVSSLKTEVSGISSSGTNRIQQFHENSLRPSGTRHSRSNPQSSYAVDLLINETKEKSDEPCAGQKEQGGTSHQEIDTRGQQNQTASSHHGLIALHNEFSAKNTHERDAHGKLEHKLSSSHDSATEKSSFSQNKVTVSSSGEDDTVSRCSSVCAQPSKSLRASYHVNHCSSKNIVPTKNAMQQDLDDIQSLNIRESSANGQRTNLDAFGCDSKQDNLPKKRDSCITKVPQAVKRNKRSKDTIDTSTSEVIDVNDNAIARRTRRQKLKLGA</sequence>
<keyword evidence="7" id="KW-0131">Cell cycle</keyword>
<comment type="subcellular location">
    <subcellularLocation>
        <location evidence="1">Nucleus</location>
    </subcellularLocation>
</comment>
<evidence type="ECO:0000256" key="6">
    <source>
        <dbReference type="ARBA" id="ARBA00023242"/>
    </source>
</evidence>
<keyword evidence="2" id="KW-0132">Cell division</keyword>
<keyword evidence="4" id="KW-0498">Mitosis</keyword>
<evidence type="ECO:0000256" key="3">
    <source>
        <dbReference type="ARBA" id="ARBA00022763"/>
    </source>
</evidence>
<evidence type="ECO:0008006" key="11">
    <source>
        <dbReference type="Google" id="ProtNLM"/>
    </source>
</evidence>
<feature type="compositionally biased region" description="Polar residues" evidence="8">
    <location>
        <begin position="1132"/>
        <end position="1151"/>
    </location>
</feature>
<evidence type="ECO:0000256" key="4">
    <source>
        <dbReference type="ARBA" id="ARBA00022776"/>
    </source>
</evidence>
<proteinExistence type="predicted"/>
<dbReference type="InterPro" id="IPR011989">
    <property type="entry name" value="ARM-like"/>
</dbReference>
<dbReference type="InterPro" id="IPR016024">
    <property type="entry name" value="ARM-type_fold"/>
</dbReference>
<evidence type="ECO:0000313" key="9">
    <source>
        <dbReference type="EMBL" id="KAL3845532.1"/>
    </source>
</evidence>
<reference evidence="9 10" key="1">
    <citation type="submission" date="2024-12" db="EMBL/GenBank/DDBJ databases">
        <title>The unique morphological basis and parallel evolutionary history of personate flowers in Penstemon.</title>
        <authorList>
            <person name="Depatie T.H."/>
            <person name="Wessinger C.A."/>
        </authorList>
    </citation>
    <scope>NUCLEOTIDE SEQUENCE [LARGE SCALE GENOMIC DNA]</scope>
    <source>
        <strain evidence="9">WTNN_2</strain>
        <tissue evidence="9">Leaf</tissue>
    </source>
</reference>
<accession>A0ABD3U8Z2</accession>
<keyword evidence="10" id="KW-1185">Reference proteome</keyword>
<protein>
    <recommendedName>
        <fullName evidence="11">Sister chromatid cohesion protein PDS5 homolog A</fullName>
    </recommendedName>
</protein>
<dbReference type="Gene3D" id="1.25.10.10">
    <property type="entry name" value="Leucine-rich Repeat Variant"/>
    <property type="match status" value="1"/>
</dbReference>
<evidence type="ECO:0000256" key="7">
    <source>
        <dbReference type="ARBA" id="ARBA00023306"/>
    </source>
</evidence>
<feature type="compositionally biased region" description="Basic and acidic residues" evidence="8">
    <location>
        <begin position="1223"/>
        <end position="1245"/>
    </location>
</feature>